<dbReference type="Proteomes" id="UP000663887">
    <property type="component" value="Unassembled WGS sequence"/>
</dbReference>
<dbReference type="AlphaFoldDB" id="A0A816TJ07"/>
<dbReference type="Proteomes" id="UP000663856">
    <property type="component" value="Unassembled WGS sequence"/>
</dbReference>
<feature type="compositionally biased region" description="Polar residues" evidence="1">
    <location>
        <begin position="78"/>
        <end position="96"/>
    </location>
</feature>
<feature type="region of interest" description="Disordered" evidence="1">
    <location>
        <begin position="1"/>
        <end position="24"/>
    </location>
</feature>
<feature type="region of interest" description="Disordered" evidence="1">
    <location>
        <begin position="45"/>
        <end position="96"/>
    </location>
</feature>
<name>A0A816TJ07_9BILA</name>
<organism evidence="2 4">
    <name type="scientific">Rotaria magnacalcarata</name>
    <dbReference type="NCBI Taxonomy" id="392030"/>
    <lineage>
        <taxon>Eukaryota</taxon>
        <taxon>Metazoa</taxon>
        <taxon>Spiralia</taxon>
        <taxon>Gnathifera</taxon>
        <taxon>Rotifera</taxon>
        <taxon>Eurotatoria</taxon>
        <taxon>Bdelloidea</taxon>
        <taxon>Philodinida</taxon>
        <taxon>Philodinidae</taxon>
        <taxon>Rotaria</taxon>
    </lineage>
</organism>
<feature type="compositionally biased region" description="Basic and acidic residues" evidence="1">
    <location>
        <begin position="65"/>
        <end position="75"/>
    </location>
</feature>
<sequence>MEYNSGGSMILPDTIDLNENDPSDEDIVHEQANQNEIVELIMAAFEGHEEPSDGEDDESFNTSDSSHHNSDEKHTLHIYNNNNYHTDELNVQQNNE</sequence>
<evidence type="ECO:0000313" key="4">
    <source>
        <dbReference type="Proteomes" id="UP000663856"/>
    </source>
</evidence>
<reference evidence="2" key="1">
    <citation type="submission" date="2021-02" db="EMBL/GenBank/DDBJ databases">
        <authorList>
            <person name="Nowell W R."/>
        </authorList>
    </citation>
    <scope>NUCLEOTIDE SEQUENCE</scope>
</reference>
<proteinExistence type="predicted"/>
<comment type="caution">
    <text evidence="2">The sequence shown here is derived from an EMBL/GenBank/DDBJ whole genome shotgun (WGS) entry which is preliminary data.</text>
</comment>
<dbReference type="EMBL" id="CAJNRG010008824">
    <property type="protein sequence ID" value="CAF2107546.1"/>
    <property type="molecule type" value="Genomic_DNA"/>
</dbReference>
<accession>A0A816TJ07</accession>
<evidence type="ECO:0000313" key="3">
    <source>
        <dbReference type="EMBL" id="CAF2107546.1"/>
    </source>
</evidence>
<evidence type="ECO:0000256" key="1">
    <source>
        <dbReference type="SAM" id="MobiDB-lite"/>
    </source>
</evidence>
<evidence type="ECO:0000313" key="2">
    <source>
        <dbReference type="EMBL" id="CAF2092575.1"/>
    </source>
</evidence>
<protein>
    <submittedName>
        <fullName evidence="2">Uncharacterized protein</fullName>
    </submittedName>
</protein>
<gene>
    <name evidence="2" type="ORF">WKI299_LOCUS18531</name>
    <name evidence="3" type="ORF">XDN619_LOCUS20080</name>
</gene>
<dbReference type="EMBL" id="CAJNRF010007527">
    <property type="protein sequence ID" value="CAF2092575.1"/>
    <property type="molecule type" value="Genomic_DNA"/>
</dbReference>